<dbReference type="GO" id="GO:0030420">
    <property type="term" value="P:establishment of competence for transformation"/>
    <property type="evidence" value="ECO:0007669"/>
    <property type="project" value="InterPro"/>
</dbReference>
<proteinExistence type="predicted"/>
<protein>
    <submittedName>
        <fullName evidence="9">Putative DNA internalization-related competence protein ComEC/Rec2</fullName>
    </submittedName>
</protein>
<accession>E6PR41</accession>
<evidence type="ECO:0000256" key="7">
    <source>
        <dbReference type="SAM" id="Phobius"/>
    </source>
</evidence>
<feature type="compositionally biased region" description="Low complexity" evidence="6">
    <location>
        <begin position="874"/>
        <end position="883"/>
    </location>
</feature>
<evidence type="ECO:0000256" key="4">
    <source>
        <dbReference type="ARBA" id="ARBA00022989"/>
    </source>
</evidence>
<organism evidence="9">
    <name type="scientific">mine drainage metagenome</name>
    <dbReference type="NCBI Taxonomy" id="410659"/>
    <lineage>
        <taxon>unclassified sequences</taxon>
        <taxon>metagenomes</taxon>
        <taxon>ecological metagenomes</taxon>
    </lineage>
</organism>
<evidence type="ECO:0000256" key="6">
    <source>
        <dbReference type="SAM" id="MobiDB-lite"/>
    </source>
</evidence>
<comment type="subcellular location">
    <subcellularLocation>
        <location evidence="1">Cell membrane</location>
        <topology evidence="1">Multi-pass membrane protein</topology>
    </subcellularLocation>
</comment>
<keyword evidence="3 7" id="KW-0812">Transmembrane</keyword>
<comment type="caution">
    <text evidence="9">The sequence shown here is derived from an EMBL/GenBank/DDBJ whole genome shotgun (WGS) entry which is preliminary data.</text>
</comment>
<feature type="transmembrane region" description="Helical" evidence="7">
    <location>
        <begin position="556"/>
        <end position="575"/>
    </location>
</feature>
<sequence length="892" mass="95123">MPILALGLLFGCWLQMQQPRLWPEDFYGALAGAAILALSGLLAARLRNNGQPAQPAHIDPLGAVSGSRQGNVWRWFQTALMFASAAALGYGTTGWRATGVLADRLAQPLWGQVVLVEGVVQSLPVRRANGTRFVFRPLHAAAGMPSRVMVSWHAPRQRPGPADAPVQTSPRNDQGAAQAPPVHPGEVWRLPLRLKPVHGAANPAGFDAELWLFEQGIGATATVSQARRFEPPKALGHLQDGADLALQSLRDRLRARIDAALAGNPQAGTIAALALGDQAAIASREWTIYRITGVAHLMSISGLHITMLAWLAAWLAGFVWRRTAHLRHPGPLWLPTPTVAGVFGLLAATAYCLLAGFGVPAQRTLLMLAVGLSLRMSGLRISWRQTLSWALLAVLLWDPWALMQAGFWLSFCAVGILFLADPAKPRLEAADPSESAMPAPAMAAPAPSRLRTLAHGAWSRLRAAGRSQWAVTLALAPLTLLFFQQIAILSPLANAAAIPVVTLWVAPLAVLGLLLPAPLDAWVWQAAAWVQAGLARVLAELASWPQAQWHAAAPEWPALVLAALGVLALVLPWPWRLRAPGLALIIPLLLNPGQRPAEGHVEAWIADVGQGMGIIVRTARHTLLFDTGPTLGLQSDAGERVLLPLLHTLGERRLDRVVLSHADSDHIGGAASIARAYPGTAAVSSVAAERVLAMGYASAQPCVAGMRWTWDGVDFQLLHPAAADPAPAQRTNAHSCVLRVASRHGSLLLTGDIERAQERALAAGPAADALGVDLLLAAHHGSKTSSSAEFLQAVAPRLVAVQAGFMNSYGHPHADVLQRYADLGLPVQRTDRAGALVWRDEHPAELESWRAKWPRYWQLPWPQASAPQRLSDTAQPAQAMAAGLGAGGQATD</sequence>
<dbReference type="InterPro" id="IPR035681">
    <property type="entry name" value="ComA-like_MBL"/>
</dbReference>
<name>E6PR41_9ZZZZ</name>
<dbReference type="SUPFAM" id="SSF56281">
    <property type="entry name" value="Metallo-hydrolase/oxidoreductase"/>
    <property type="match status" value="1"/>
</dbReference>
<feature type="region of interest" description="Disordered" evidence="6">
    <location>
        <begin position="867"/>
        <end position="892"/>
    </location>
</feature>
<dbReference type="PANTHER" id="PTHR30619">
    <property type="entry name" value="DNA INTERNALIZATION/COMPETENCE PROTEIN COMEC/REC2"/>
    <property type="match status" value="1"/>
</dbReference>
<dbReference type="InterPro" id="IPR036866">
    <property type="entry name" value="RibonucZ/Hydroxyglut_hydro"/>
</dbReference>
<keyword evidence="4 7" id="KW-1133">Transmembrane helix</keyword>
<dbReference type="InterPro" id="IPR001279">
    <property type="entry name" value="Metallo-B-lactamas"/>
</dbReference>
<evidence type="ECO:0000256" key="5">
    <source>
        <dbReference type="ARBA" id="ARBA00023136"/>
    </source>
</evidence>
<feature type="region of interest" description="Disordered" evidence="6">
    <location>
        <begin position="154"/>
        <end position="183"/>
    </location>
</feature>
<gene>
    <name evidence="9" type="ORF">CARN2_2868</name>
</gene>
<evidence type="ECO:0000256" key="1">
    <source>
        <dbReference type="ARBA" id="ARBA00004651"/>
    </source>
</evidence>
<feature type="domain" description="Metallo-beta-lactamase" evidence="8">
    <location>
        <begin position="610"/>
        <end position="805"/>
    </location>
</feature>
<feature type="transmembrane region" description="Helical" evidence="7">
    <location>
        <begin position="294"/>
        <end position="320"/>
    </location>
</feature>
<feature type="transmembrane region" description="Helical" evidence="7">
    <location>
        <begin position="401"/>
        <end position="420"/>
    </location>
</feature>
<dbReference type="Pfam" id="PF00753">
    <property type="entry name" value="Lactamase_B"/>
    <property type="match status" value="1"/>
</dbReference>
<keyword evidence="5 7" id="KW-0472">Membrane</keyword>
<evidence type="ECO:0000259" key="8">
    <source>
        <dbReference type="SMART" id="SM00849"/>
    </source>
</evidence>
<dbReference type="EMBL" id="CABM01000042">
    <property type="protein sequence ID" value="CBH97396.1"/>
    <property type="molecule type" value="Genomic_DNA"/>
</dbReference>
<dbReference type="InterPro" id="IPR004477">
    <property type="entry name" value="ComEC_N"/>
</dbReference>
<feature type="transmembrane region" description="Helical" evidence="7">
    <location>
        <begin position="469"/>
        <end position="489"/>
    </location>
</feature>
<dbReference type="Pfam" id="PF03772">
    <property type="entry name" value="Competence"/>
    <property type="match status" value="1"/>
</dbReference>
<dbReference type="AlphaFoldDB" id="E6PR41"/>
<feature type="transmembrane region" description="Helical" evidence="7">
    <location>
        <begin position="332"/>
        <end position="357"/>
    </location>
</feature>
<evidence type="ECO:0000256" key="3">
    <source>
        <dbReference type="ARBA" id="ARBA00022692"/>
    </source>
</evidence>
<dbReference type="InterPro" id="IPR025405">
    <property type="entry name" value="DUF4131"/>
</dbReference>
<dbReference type="NCBIfam" id="TIGR00360">
    <property type="entry name" value="ComEC_N-term"/>
    <property type="match status" value="1"/>
</dbReference>
<dbReference type="SMART" id="SM00849">
    <property type="entry name" value="Lactamase_B"/>
    <property type="match status" value="1"/>
</dbReference>
<evidence type="ECO:0000313" key="9">
    <source>
        <dbReference type="EMBL" id="CBH97396.1"/>
    </source>
</evidence>
<dbReference type="Gene3D" id="3.60.15.10">
    <property type="entry name" value="Ribonuclease Z/Hydroxyacylglutathione hydrolase-like"/>
    <property type="match status" value="1"/>
</dbReference>
<keyword evidence="2" id="KW-1003">Cell membrane</keyword>
<dbReference type="Pfam" id="PF13567">
    <property type="entry name" value="DUF4131"/>
    <property type="match status" value="1"/>
</dbReference>
<dbReference type="GO" id="GO:0005886">
    <property type="term" value="C:plasma membrane"/>
    <property type="evidence" value="ECO:0007669"/>
    <property type="project" value="UniProtKB-SubCell"/>
</dbReference>
<dbReference type="PANTHER" id="PTHR30619:SF1">
    <property type="entry name" value="RECOMBINATION PROTEIN 2"/>
    <property type="match status" value="1"/>
</dbReference>
<dbReference type="InterPro" id="IPR052159">
    <property type="entry name" value="Competence_DNA_uptake"/>
</dbReference>
<reference evidence="9" key="1">
    <citation type="submission" date="2009-10" db="EMBL/GenBank/DDBJ databases">
        <title>Diversity of trophic interactions inside an arsenic-rich microbial ecosystem.</title>
        <authorList>
            <person name="Bertin P.N."/>
            <person name="Heinrich-Salmeron A."/>
            <person name="Pelletier E."/>
            <person name="Goulhen-Chollet F."/>
            <person name="Arsene-Ploetze F."/>
            <person name="Gallien S."/>
            <person name="Calteau A."/>
            <person name="Vallenet D."/>
            <person name="Casiot C."/>
            <person name="Chane-Woon-Ming B."/>
            <person name="Giloteaux L."/>
            <person name="Barakat M."/>
            <person name="Bonnefoy V."/>
            <person name="Bruneel O."/>
            <person name="Chandler M."/>
            <person name="Cleiss J."/>
            <person name="Duran R."/>
            <person name="Elbaz-Poulichet F."/>
            <person name="Fonknechten N."/>
            <person name="Lauga B."/>
            <person name="Mornico D."/>
            <person name="Ortet P."/>
            <person name="Schaeffer C."/>
            <person name="Siguier P."/>
            <person name="Alexander Thil Smith A."/>
            <person name="Van Dorsselaer A."/>
            <person name="Weissenbach J."/>
            <person name="Medigue C."/>
            <person name="Le Paslier D."/>
        </authorList>
    </citation>
    <scope>NUCLEOTIDE SEQUENCE</scope>
</reference>
<dbReference type="NCBIfam" id="TIGR00361">
    <property type="entry name" value="ComEC_Rec2"/>
    <property type="match status" value="1"/>
</dbReference>
<evidence type="ECO:0000256" key="2">
    <source>
        <dbReference type="ARBA" id="ARBA00022475"/>
    </source>
</evidence>
<dbReference type="CDD" id="cd07731">
    <property type="entry name" value="ComA-like_MBL-fold"/>
    <property type="match status" value="1"/>
</dbReference>
<feature type="transmembrane region" description="Helical" evidence="7">
    <location>
        <begin position="495"/>
        <end position="515"/>
    </location>
</feature>
<dbReference type="InterPro" id="IPR004797">
    <property type="entry name" value="Competence_ComEC/Rec2"/>
</dbReference>